<name>A0ABP3EMX9_9ACTN</name>
<evidence type="ECO:0000259" key="2">
    <source>
        <dbReference type="Pfam" id="PF00534"/>
    </source>
</evidence>
<dbReference type="Proteomes" id="UP001501867">
    <property type="component" value="Unassembled WGS sequence"/>
</dbReference>
<keyword evidence="1" id="KW-0808">Transferase</keyword>
<dbReference type="PANTHER" id="PTHR45947">
    <property type="entry name" value="SULFOQUINOVOSYL TRANSFERASE SQD2"/>
    <property type="match status" value="1"/>
</dbReference>
<dbReference type="PANTHER" id="PTHR45947:SF3">
    <property type="entry name" value="SULFOQUINOVOSYL TRANSFERASE SQD2"/>
    <property type="match status" value="1"/>
</dbReference>
<comment type="caution">
    <text evidence="3">The sequence shown here is derived from an EMBL/GenBank/DDBJ whole genome shotgun (WGS) entry which is preliminary data.</text>
</comment>
<dbReference type="Pfam" id="PF00534">
    <property type="entry name" value="Glycos_transf_1"/>
    <property type="match status" value="1"/>
</dbReference>
<dbReference type="SUPFAM" id="SSF53756">
    <property type="entry name" value="UDP-Glycosyltransferase/glycogen phosphorylase"/>
    <property type="match status" value="1"/>
</dbReference>
<sequence>MVHNGIDLRRWPAGTGGGDLVWYGRIVPEKGPALAIAAAEAGVALTLAGPVADHRYFRDHVAPRLGGRIRYAGHLRRRELAALVGSARATLVTPCWDEPYGLVVAESLACGTPVAVGARLRRREPRVRARSGCG</sequence>
<reference evidence="4" key="1">
    <citation type="journal article" date="2019" name="Int. J. Syst. Evol. Microbiol.">
        <title>The Global Catalogue of Microorganisms (GCM) 10K type strain sequencing project: providing services to taxonomists for standard genome sequencing and annotation.</title>
        <authorList>
            <consortium name="The Broad Institute Genomics Platform"/>
            <consortium name="The Broad Institute Genome Sequencing Center for Infectious Disease"/>
            <person name="Wu L."/>
            <person name="Ma J."/>
        </authorList>
    </citation>
    <scope>NUCLEOTIDE SEQUENCE [LARGE SCALE GENOMIC DNA]</scope>
    <source>
        <strain evidence="4">JCM 4505</strain>
    </source>
</reference>
<protein>
    <recommendedName>
        <fullName evidence="2">Glycosyl transferase family 1 domain-containing protein</fullName>
    </recommendedName>
</protein>
<dbReference type="Gene3D" id="3.40.50.2000">
    <property type="entry name" value="Glycogen Phosphorylase B"/>
    <property type="match status" value="1"/>
</dbReference>
<feature type="domain" description="Glycosyl transferase family 1" evidence="2">
    <location>
        <begin position="20"/>
        <end position="117"/>
    </location>
</feature>
<dbReference type="InterPro" id="IPR001296">
    <property type="entry name" value="Glyco_trans_1"/>
</dbReference>
<evidence type="ECO:0000313" key="3">
    <source>
        <dbReference type="EMBL" id="GAA0270363.1"/>
    </source>
</evidence>
<accession>A0ABP3EMX9</accession>
<proteinExistence type="predicted"/>
<dbReference type="InterPro" id="IPR050194">
    <property type="entry name" value="Glycosyltransferase_grp1"/>
</dbReference>
<evidence type="ECO:0000313" key="4">
    <source>
        <dbReference type="Proteomes" id="UP001501867"/>
    </source>
</evidence>
<gene>
    <name evidence="3" type="ORF">GCM10010302_04920</name>
</gene>
<keyword evidence="4" id="KW-1185">Reference proteome</keyword>
<dbReference type="EMBL" id="BAAABV010000005">
    <property type="protein sequence ID" value="GAA0270363.1"/>
    <property type="molecule type" value="Genomic_DNA"/>
</dbReference>
<evidence type="ECO:0000256" key="1">
    <source>
        <dbReference type="ARBA" id="ARBA00022679"/>
    </source>
</evidence>
<organism evidence="3 4">
    <name type="scientific">Streptomyces polychromogenes</name>
    <dbReference type="NCBI Taxonomy" id="67342"/>
    <lineage>
        <taxon>Bacteria</taxon>
        <taxon>Bacillati</taxon>
        <taxon>Actinomycetota</taxon>
        <taxon>Actinomycetes</taxon>
        <taxon>Kitasatosporales</taxon>
        <taxon>Streptomycetaceae</taxon>
        <taxon>Streptomyces</taxon>
    </lineage>
</organism>